<dbReference type="AlphaFoldDB" id="A0AAJ6BAF7"/>
<accession>A0AAJ6BAF7</accession>
<gene>
    <name evidence="1" type="ORF">P0Y58_22835</name>
</gene>
<organism evidence="1 2">
    <name type="scientific">Candidatus Pseudomonas phytovorans</name>
    <dbReference type="NCBI Taxonomy" id="3121377"/>
    <lineage>
        <taxon>Bacteria</taxon>
        <taxon>Pseudomonadati</taxon>
        <taxon>Pseudomonadota</taxon>
        <taxon>Gammaproteobacteria</taxon>
        <taxon>Pseudomonadales</taxon>
        <taxon>Pseudomonadaceae</taxon>
        <taxon>Pseudomonas</taxon>
    </lineage>
</organism>
<sequence>MPVCVIIADDGDERTGYAMVEFVPSHGVAVAHKQGWTELATFELVVIGHDTCYANGWQQIEVEVRVEPQDVGGNGVPVSDVELATLQLMVMGSDNTLPFLQTDEQGISKESGLRWAVSRSANDVDPPATGDTAVAASLPVLGDNERRVRFFIHSREATTLEIYAGIQNGDSHQWVYSKEKPTGKVKVTARPALNFTREQYGFERVRLEGESDKSPIAGDDFIYVDNTMDYWRLKHVVAGGVVRKFISAYLPPGANKSLLRWASEQVEDHYCSYTGLQFIPLKASESEHQRLFMDGLRYRIAKQRSHVLPELNQTLGAKDGELMISLRRTDAIQYWNDRATGEPYYSHLRVPIIIELIDQQGHQHTLHFDFGVPEDEDVEAQARDCLILTP</sequence>
<dbReference type="Proteomes" id="UP001216329">
    <property type="component" value="Chromosome"/>
</dbReference>
<dbReference type="EMBL" id="CP119325">
    <property type="protein sequence ID" value="WEK29703.1"/>
    <property type="molecule type" value="Genomic_DNA"/>
</dbReference>
<evidence type="ECO:0000313" key="1">
    <source>
        <dbReference type="EMBL" id="WEK29703.1"/>
    </source>
</evidence>
<protein>
    <submittedName>
        <fullName evidence="1">Uncharacterized protein</fullName>
    </submittedName>
</protein>
<evidence type="ECO:0000313" key="2">
    <source>
        <dbReference type="Proteomes" id="UP001216329"/>
    </source>
</evidence>
<reference evidence="1" key="1">
    <citation type="submission" date="2023-03" db="EMBL/GenBank/DDBJ databases">
        <title>Andean soil-derived lignocellulolytic bacterial consortium as a source of novel taxa and putative plastic-active enzymes.</title>
        <authorList>
            <person name="Diaz-Garcia L."/>
            <person name="Chuvochina M."/>
            <person name="Feuerriegel G."/>
            <person name="Bunk B."/>
            <person name="Sproer C."/>
            <person name="Streit W.R."/>
            <person name="Rodriguez L.M."/>
            <person name="Overmann J."/>
            <person name="Jimenez D.J."/>
        </authorList>
    </citation>
    <scope>NUCLEOTIDE SEQUENCE</scope>
    <source>
        <strain evidence="1">MAG 876</strain>
    </source>
</reference>
<proteinExistence type="predicted"/>
<name>A0AAJ6BAF7_9PSED</name>